<feature type="region of interest" description="Disordered" evidence="4">
    <location>
        <begin position="1"/>
        <end position="106"/>
    </location>
</feature>
<reference evidence="7" key="1">
    <citation type="submission" date="2021-01" db="UniProtKB">
        <authorList>
            <consortium name="EnsemblMetazoa"/>
        </authorList>
    </citation>
    <scope>IDENTIFICATION</scope>
</reference>
<comment type="subcellular location">
    <subcellularLocation>
        <location evidence="1">Nucleus</location>
    </subcellularLocation>
</comment>
<feature type="region of interest" description="Disordered" evidence="4">
    <location>
        <begin position="723"/>
        <end position="764"/>
    </location>
</feature>
<dbReference type="OrthoDB" id="342064at2759"/>
<dbReference type="InterPro" id="IPR007042">
    <property type="entry name" value="SERRATE/Ars2_C"/>
</dbReference>
<dbReference type="PANTHER" id="PTHR13165">
    <property type="entry name" value="ARSENITE-RESISTANCE PROTEIN 2"/>
    <property type="match status" value="1"/>
</dbReference>
<comment type="similarity">
    <text evidence="2">Belongs to the ARS2 family.</text>
</comment>
<protein>
    <recommendedName>
        <fullName evidence="9">Serrate RNA effector molecule homolog</fullName>
    </recommendedName>
</protein>
<evidence type="ECO:0000313" key="8">
    <source>
        <dbReference type="Proteomes" id="UP000594262"/>
    </source>
</evidence>
<evidence type="ECO:0008006" key="9">
    <source>
        <dbReference type="Google" id="ProtNLM"/>
    </source>
</evidence>
<feature type="compositionally biased region" description="Basic and acidic residues" evidence="4">
    <location>
        <begin position="16"/>
        <end position="66"/>
    </location>
</feature>
<feature type="compositionally biased region" description="Basic and acidic residues" evidence="4">
    <location>
        <begin position="309"/>
        <end position="324"/>
    </location>
</feature>
<feature type="compositionally biased region" description="Basic and acidic residues" evidence="4">
    <location>
        <begin position="505"/>
        <end position="522"/>
    </location>
</feature>
<dbReference type="Proteomes" id="UP000594262">
    <property type="component" value="Unplaced"/>
</dbReference>
<feature type="compositionally biased region" description="Acidic residues" evidence="4">
    <location>
        <begin position="290"/>
        <end position="308"/>
    </location>
</feature>
<evidence type="ECO:0000256" key="1">
    <source>
        <dbReference type="ARBA" id="ARBA00004123"/>
    </source>
</evidence>
<evidence type="ECO:0000256" key="2">
    <source>
        <dbReference type="ARBA" id="ARBA00005407"/>
    </source>
</evidence>
<dbReference type="InterPro" id="IPR039727">
    <property type="entry name" value="SE/Ars2"/>
</dbReference>
<evidence type="ECO:0000259" key="5">
    <source>
        <dbReference type="Pfam" id="PF04959"/>
    </source>
</evidence>
<evidence type="ECO:0000313" key="7">
    <source>
        <dbReference type="EnsemblMetazoa" id="CLYHEMP003318.1"/>
    </source>
</evidence>
<evidence type="ECO:0000256" key="4">
    <source>
        <dbReference type="SAM" id="MobiDB-lite"/>
    </source>
</evidence>
<dbReference type="GeneID" id="136807682"/>
<sequence>MGDSDEDRRGGRRDKFRGERNDYDNRRPAPRGYNDRGRGDRGGWQDRKRDYYGNRGDNRGDRRDNFQNRGGSPPYKRNKNDGDDNQWNRGDSNAMNPPEKPNTGSPHLMSFKDFVSQQEDDINEEQAVQRYQEYKVEFKRTQINDFFVIKKKDEWFEERYHPVKGQKRQSFIRHGHRRRLRIFLDLWEQGFIDELSLQITYSPAVLKLLDRVVILLEGGTEEDLKALEEAPKSITGANSQPAATNVAKPEEKKEEPKPAGDEKPKDYTYDADVTEEDDEGIGKEPLPPGMDEDDDDIKPPGLDEEEDKDKEIKEEEPKKEEIDETPKEFVYEGVWPRRPVSIFIRNAPSNILRSDIVNVCKPYPGFLRVAMSDAAPERRYSRRAWVSFGHDTNIKDVCWNLSNIRVRELELSPSVNRDVTNRIRPINGIACSPMAMKMDIGYAVNMMKKLDAKLKLYEKEEELSEDEDEEEETKEETNGHGENEEEKASGDEGVKKESEEGEASEESKPVPVKKEKKEKINIPDENPILMKLPRSAHEVHTMQLTDDDEEDNKEMPIFVDEQLAKNLDLVLLYLRVVHCIDFYNANEYHYEDEMPMRCGIMHVRAQPLESANRKDVFEYYKANKQKLDQIVVENKRITTEEAEKLGLKTEDKEVEAFIKANTQELAKDKWLCPLSGKKFRGPEFVRKHIMMKHEESVENVRKEVKYFNNYVYDLRRPCFPEARPRPSGGEHGGYGGHQRTNTGPAGGGWQRPQNMGTPKNNYQQSNFSTPQMQNVQQETYGRVNTYPPKGMNRRGGGFRDRKVIRYRDLDAPEESDFF</sequence>
<feature type="compositionally biased region" description="Polar residues" evidence="4">
    <location>
        <begin position="85"/>
        <end position="95"/>
    </location>
</feature>
<feature type="compositionally biased region" description="Polar residues" evidence="4">
    <location>
        <begin position="751"/>
        <end position="764"/>
    </location>
</feature>
<feature type="compositionally biased region" description="Basic and acidic residues" evidence="4">
    <location>
        <begin position="248"/>
        <end position="268"/>
    </location>
</feature>
<feature type="region of interest" description="Disordered" evidence="4">
    <location>
        <begin position="460"/>
        <end position="522"/>
    </location>
</feature>
<keyword evidence="3" id="KW-0539">Nucleus</keyword>
<dbReference type="PANTHER" id="PTHR13165:SF0">
    <property type="entry name" value="SERRATE RNA EFFECTOR MOLECULE HOMOLOG"/>
    <property type="match status" value="1"/>
</dbReference>
<dbReference type="RefSeq" id="XP_066920380.1">
    <property type="nucleotide sequence ID" value="XM_067064279.1"/>
</dbReference>
<dbReference type="GO" id="GO:0016604">
    <property type="term" value="C:nuclear body"/>
    <property type="evidence" value="ECO:0007669"/>
    <property type="project" value="TreeGrafter"/>
</dbReference>
<accession>A0A7M5WJ29</accession>
<dbReference type="EnsemblMetazoa" id="CLYHEMT003318.1">
    <property type="protein sequence ID" value="CLYHEMP003318.1"/>
    <property type="gene ID" value="CLYHEMG003318"/>
</dbReference>
<feature type="compositionally biased region" description="Basic and acidic residues" evidence="4">
    <location>
        <begin position="475"/>
        <end position="498"/>
    </location>
</feature>
<feature type="domain" description="SERRATE/Ars2 C-terminal" evidence="5">
    <location>
        <begin position="608"/>
        <end position="768"/>
    </location>
</feature>
<dbReference type="InterPro" id="IPR021933">
    <property type="entry name" value="SERRATE/Ars2_N"/>
</dbReference>
<proteinExistence type="inferred from homology"/>
<feature type="domain" description="SERRATE/Ars2 N-terminal" evidence="6">
    <location>
        <begin position="112"/>
        <end position="221"/>
    </location>
</feature>
<organism evidence="7 8">
    <name type="scientific">Clytia hemisphaerica</name>
    <dbReference type="NCBI Taxonomy" id="252671"/>
    <lineage>
        <taxon>Eukaryota</taxon>
        <taxon>Metazoa</taxon>
        <taxon>Cnidaria</taxon>
        <taxon>Hydrozoa</taxon>
        <taxon>Hydroidolina</taxon>
        <taxon>Leptothecata</taxon>
        <taxon>Obeliida</taxon>
        <taxon>Clytiidae</taxon>
        <taxon>Clytia</taxon>
    </lineage>
</organism>
<dbReference type="GO" id="GO:0031053">
    <property type="term" value="P:primary miRNA processing"/>
    <property type="evidence" value="ECO:0007669"/>
    <property type="project" value="TreeGrafter"/>
</dbReference>
<dbReference type="AlphaFoldDB" id="A0A7M5WJ29"/>
<evidence type="ECO:0000256" key="3">
    <source>
        <dbReference type="ARBA" id="ARBA00023242"/>
    </source>
</evidence>
<keyword evidence="8" id="KW-1185">Reference proteome</keyword>
<dbReference type="Pfam" id="PF12066">
    <property type="entry name" value="SERRATE_Ars2_N"/>
    <property type="match status" value="1"/>
</dbReference>
<evidence type="ECO:0000259" key="6">
    <source>
        <dbReference type="Pfam" id="PF12066"/>
    </source>
</evidence>
<dbReference type="Pfam" id="PF04959">
    <property type="entry name" value="ARS2"/>
    <property type="match status" value="1"/>
</dbReference>
<name>A0A7M5WJ29_9CNID</name>
<feature type="region of interest" description="Disordered" evidence="4">
    <location>
        <begin position="229"/>
        <end position="324"/>
    </location>
</feature>
<feature type="compositionally biased region" description="Acidic residues" evidence="4">
    <location>
        <begin position="460"/>
        <end position="474"/>
    </location>
</feature>